<organism evidence="1 2">
    <name type="scientific">Paxillus involutus ATCC 200175</name>
    <dbReference type="NCBI Taxonomy" id="664439"/>
    <lineage>
        <taxon>Eukaryota</taxon>
        <taxon>Fungi</taxon>
        <taxon>Dikarya</taxon>
        <taxon>Basidiomycota</taxon>
        <taxon>Agaricomycotina</taxon>
        <taxon>Agaricomycetes</taxon>
        <taxon>Agaricomycetidae</taxon>
        <taxon>Boletales</taxon>
        <taxon>Paxilineae</taxon>
        <taxon>Paxillaceae</taxon>
        <taxon>Paxillus</taxon>
    </lineage>
</organism>
<keyword evidence="2" id="KW-1185">Reference proteome</keyword>
<proteinExistence type="predicted"/>
<reference evidence="2" key="2">
    <citation type="submission" date="2015-01" db="EMBL/GenBank/DDBJ databases">
        <title>Evolutionary Origins and Diversification of the Mycorrhizal Mutualists.</title>
        <authorList>
            <consortium name="DOE Joint Genome Institute"/>
            <consortium name="Mycorrhizal Genomics Consortium"/>
            <person name="Kohler A."/>
            <person name="Kuo A."/>
            <person name="Nagy L.G."/>
            <person name="Floudas D."/>
            <person name="Copeland A."/>
            <person name="Barry K.W."/>
            <person name="Cichocki N."/>
            <person name="Veneault-Fourrey C."/>
            <person name="LaButti K."/>
            <person name="Lindquist E.A."/>
            <person name="Lipzen A."/>
            <person name="Lundell T."/>
            <person name="Morin E."/>
            <person name="Murat C."/>
            <person name="Riley R."/>
            <person name="Ohm R."/>
            <person name="Sun H."/>
            <person name="Tunlid A."/>
            <person name="Henrissat B."/>
            <person name="Grigoriev I.V."/>
            <person name="Hibbett D.S."/>
            <person name="Martin F."/>
        </authorList>
    </citation>
    <scope>NUCLEOTIDE SEQUENCE [LARGE SCALE GENOMIC DNA]</scope>
    <source>
        <strain evidence="2">ATCC 200175</strain>
    </source>
</reference>
<reference evidence="1 2" key="1">
    <citation type="submission" date="2014-06" db="EMBL/GenBank/DDBJ databases">
        <authorList>
            <consortium name="DOE Joint Genome Institute"/>
            <person name="Kuo A."/>
            <person name="Kohler A."/>
            <person name="Nagy L.G."/>
            <person name="Floudas D."/>
            <person name="Copeland A."/>
            <person name="Barry K.W."/>
            <person name="Cichocki N."/>
            <person name="Veneault-Fourrey C."/>
            <person name="LaButti K."/>
            <person name="Lindquist E.A."/>
            <person name="Lipzen A."/>
            <person name="Lundell T."/>
            <person name="Morin E."/>
            <person name="Murat C."/>
            <person name="Sun H."/>
            <person name="Tunlid A."/>
            <person name="Henrissat B."/>
            <person name="Grigoriev I.V."/>
            <person name="Hibbett D.S."/>
            <person name="Martin F."/>
            <person name="Nordberg H.P."/>
            <person name="Cantor M.N."/>
            <person name="Hua S.X."/>
        </authorList>
    </citation>
    <scope>NUCLEOTIDE SEQUENCE [LARGE SCALE GENOMIC DNA]</scope>
    <source>
        <strain evidence="1 2">ATCC 200175</strain>
    </source>
</reference>
<dbReference type="AlphaFoldDB" id="A0A0C9U1C8"/>
<accession>A0A0C9U1C8</accession>
<evidence type="ECO:0000313" key="1">
    <source>
        <dbReference type="EMBL" id="KIJ13256.1"/>
    </source>
</evidence>
<sequence>DILCIANLQHNCIDSKCTEHSDAYVRQERILTTRTKAVVKHQPTLLYFLNMYSIHNYDLIRSILPD</sequence>
<dbReference type="Proteomes" id="UP000053647">
    <property type="component" value="Unassembled WGS sequence"/>
</dbReference>
<evidence type="ECO:0000313" key="2">
    <source>
        <dbReference type="Proteomes" id="UP000053647"/>
    </source>
</evidence>
<feature type="non-terminal residue" evidence="1">
    <location>
        <position position="1"/>
    </location>
</feature>
<dbReference type="OrthoDB" id="3264327at2759"/>
<protein>
    <submittedName>
        <fullName evidence="1">Uncharacterized protein</fullName>
    </submittedName>
</protein>
<name>A0A0C9U1C8_PAXIN</name>
<feature type="non-terminal residue" evidence="1">
    <location>
        <position position="66"/>
    </location>
</feature>
<dbReference type="HOGENOM" id="CLU_157667_2_1_1"/>
<gene>
    <name evidence="1" type="ORF">PAXINDRAFT_32590</name>
</gene>
<dbReference type="EMBL" id="KN819353">
    <property type="protein sequence ID" value="KIJ13256.1"/>
    <property type="molecule type" value="Genomic_DNA"/>
</dbReference>